<evidence type="ECO:0008006" key="11">
    <source>
        <dbReference type="Google" id="ProtNLM"/>
    </source>
</evidence>
<keyword evidence="5" id="KW-0677">Repeat</keyword>
<protein>
    <recommendedName>
        <fullName evidence="11">WD40 repeat-like protein</fullName>
    </recommendedName>
</protein>
<dbReference type="GO" id="GO:0032040">
    <property type="term" value="C:small-subunit processome"/>
    <property type="evidence" value="ECO:0007669"/>
    <property type="project" value="InterPro"/>
</dbReference>
<comment type="subcellular location">
    <subcellularLocation>
        <location evidence="1">Nucleus</location>
        <location evidence="1">Nucleolus</location>
    </subcellularLocation>
</comment>
<dbReference type="PROSITE" id="PS50082">
    <property type="entry name" value="WD_REPEATS_2"/>
    <property type="match status" value="2"/>
</dbReference>
<dbReference type="Proteomes" id="UP001497525">
    <property type="component" value="Unassembled WGS sequence"/>
</dbReference>
<proteinExistence type="predicted"/>
<reference evidence="9" key="1">
    <citation type="submission" date="2024-06" db="EMBL/GenBank/DDBJ databases">
        <authorList>
            <person name="Liu X."/>
            <person name="Lenzi L."/>
            <person name="Haldenby T S."/>
            <person name="Uol C."/>
        </authorList>
    </citation>
    <scope>NUCLEOTIDE SEQUENCE</scope>
</reference>
<evidence type="ECO:0000256" key="7">
    <source>
        <dbReference type="ARBA" id="ARBA00023242"/>
    </source>
</evidence>
<dbReference type="EMBL" id="CAXLJL010000001">
    <property type="protein sequence ID" value="CAL5129207.1"/>
    <property type="molecule type" value="Genomic_DNA"/>
</dbReference>
<evidence type="ECO:0000313" key="10">
    <source>
        <dbReference type="Proteomes" id="UP001497525"/>
    </source>
</evidence>
<sequence length="935" mass="103802">MLIQERPTIHDKLKPSRRSANTTTAVPKFNKELNLLLHAADKEIIARSLADSQVTHLRGHTDVITTLDFDPKDSHILISGGLDGKIIKWDLRTLGKTQQYKVNFPIFFLDGLIAGTQISNKYCLCKYDSSSFLHYTTLFSSSIPFNISVGANGQFIAVVSGLRLFIYWVGFGASLSYSLPAADKLNVTHKSFTSISAHPTDFVLATGNSLGEIFVWYNFTAKTTNFENETFPLFEPEEDSVMPSRASSVKNEKSEITETTRLSIEVLQKFTKNVGYYPIHPSRTKRNLVHWHHLPVTTLCFTPSGSHLLSGGLEGVVVKWDMTESYGDSKLRRFLPRLGSPISAVACPGGPSEDTVIITLANNGFHLLGGDMSPVYSHQGFVQFPSVWYSQIGHTLPSNFITLSSAALRKGVGANNRYFVLTNGAMGNLQLMDPLDERLPITKFDVTNQSLAPRSRESRIPIVYSEVHLVEYSSANGWLATYERLVPESLTQVDDQSRITWWLIDELEDEPSCQNSVPHFSAVDAFSLSYLHCPATDMGFLSSPDKEFYLLLRDLRLLVWRAEPAYTRTSNYVPWNLYTCLQLRDSIPPHLKANDPHAMIIADTALNPAELLSNRNPLFLLTLGTTMAVFNWSDLVKTASVPPLVVFDLNTRDYVHPEYPAGSFCLKSIHPKPAVLPQTSKSSTELLVLTARGHRIGEKKLMAFGLLYLVSLRKHQADGWKANVEAFDPDVLAMSVRAHPTRQLVAVGLQDGTAGVWEVLPNEADGYQMTRLISIPSIPPYPICDRQSHTDVSKKRRVDSDSRQRTDTCLLALDFLPRGLNQDPEDLCLVGLSQTLSGRQCGRRDVLLYGAKATPPLVQKFPTSVPNKVGHLGGVLQLVEPALSPSGVAAGPPPDMDSDPMKKQITDALRQVSQYPTHAAPPPEQLLRQLMKKIN</sequence>
<dbReference type="InterPro" id="IPR036322">
    <property type="entry name" value="WD40_repeat_dom_sf"/>
</dbReference>
<feature type="repeat" description="WD" evidence="8">
    <location>
        <begin position="57"/>
        <end position="99"/>
    </location>
</feature>
<keyword evidence="4 8" id="KW-0853">WD repeat</keyword>
<dbReference type="InterPro" id="IPR001680">
    <property type="entry name" value="WD40_rpt"/>
</dbReference>
<dbReference type="PANTHER" id="PTHR44215">
    <property type="entry name" value="WD REPEAT-CONTAINING PROTEIN 75"/>
    <property type="match status" value="1"/>
</dbReference>
<dbReference type="PANTHER" id="PTHR44215:SF1">
    <property type="entry name" value="WD REPEAT-CONTAINING PROTEIN 75"/>
    <property type="match status" value="1"/>
</dbReference>
<dbReference type="GO" id="GO:2000234">
    <property type="term" value="P:positive regulation of rRNA processing"/>
    <property type="evidence" value="ECO:0007669"/>
    <property type="project" value="TreeGrafter"/>
</dbReference>
<dbReference type="GO" id="GO:0045943">
    <property type="term" value="P:positive regulation of transcription by RNA polymerase I"/>
    <property type="evidence" value="ECO:0007669"/>
    <property type="project" value="InterPro"/>
</dbReference>
<evidence type="ECO:0000256" key="8">
    <source>
        <dbReference type="PROSITE-ProRule" id="PRU00221"/>
    </source>
</evidence>
<dbReference type="Pfam" id="PF00400">
    <property type="entry name" value="WD40"/>
    <property type="match status" value="1"/>
</dbReference>
<keyword evidence="6" id="KW-0804">Transcription</keyword>
<dbReference type="SMART" id="SM00320">
    <property type="entry name" value="WD40"/>
    <property type="match status" value="4"/>
</dbReference>
<keyword evidence="7" id="KW-0539">Nucleus</keyword>
<dbReference type="GO" id="GO:0006364">
    <property type="term" value="P:rRNA processing"/>
    <property type="evidence" value="ECO:0007669"/>
    <property type="project" value="UniProtKB-KW"/>
</dbReference>
<name>A0AAV2SVN5_CALDB</name>
<evidence type="ECO:0000256" key="3">
    <source>
        <dbReference type="ARBA" id="ARBA00022552"/>
    </source>
</evidence>
<evidence type="ECO:0000256" key="2">
    <source>
        <dbReference type="ARBA" id="ARBA00022517"/>
    </source>
</evidence>
<dbReference type="AlphaFoldDB" id="A0AAV2SVN5"/>
<evidence type="ECO:0000256" key="4">
    <source>
        <dbReference type="ARBA" id="ARBA00022574"/>
    </source>
</evidence>
<dbReference type="PROSITE" id="PS50294">
    <property type="entry name" value="WD_REPEATS_REGION"/>
    <property type="match status" value="2"/>
</dbReference>
<dbReference type="SUPFAM" id="SSF50978">
    <property type="entry name" value="WD40 repeat-like"/>
    <property type="match status" value="1"/>
</dbReference>
<accession>A0AAV2SVN5</accession>
<comment type="caution">
    <text evidence="9">The sequence shown here is derived from an EMBL/GenBank/DDBJ whole genome shotgun (WGS) entry which is preliminary data.</text>
</comment>
<evidence type="ECO:0000256" key="5">
    <source>
        <dbReference type="ARBA" id="ARBA00022737"/>
    </source>
</evidence>
<keyword evidence="3" id="KW-0698">rRNA processing</keyword>
<dbReference type="Gene3D" id="2.130.10.10">
    <property type="entry name" value="YVTN repeat-like/Quinoprotein amine dehydrogenase"/>
    <property type="match status" value="1"/>
</dbReference>
<keyword evidence="2" id="KW-0690">Ribosome biogenesis</keyword>
<feature type="repeat" description="WD" evidence="8">
    <location>
        <begin position="289"/>
        <end position="322"/>
    </location>
</feature>
<dbReference type="InterPro" id="IPR015943">
    <property type="entry name" value="WD40/YVTN_repeat-like_dom_sf"/>
</dbReference>
<dbReference type="GO" id="GO:0003723">
    <property type="term" value="F:RNA binding"/>
    <property type="evidence" value="ECO:0007669"/>
    <property type="project" value="InterPro"/>
</dbReference>
<gene>
    <name evidence="9" type="ORF">CDAUBV1_LOCUS76</name>
</gene>
<organism evidence="9 10">
    <name type="scientific">Calicophoron daubneyi</name>
    <name type="common">Rumen fluke</name>
    <name type="synonym">Paramphistomum daubneyi</name>
    <dbReference type="NCBI Taxonomy" id="300641"/>
    <lineage>
        <taxon>Eukaryota</taxon>
        <taxon>Metazoa</taxon>
        <taxon>Spiralia</taxon>
        <taxon>Lophotrochozoa</taxon>
        <taxon>Platyhelminthes</taxon>
        <taxon>Trematoda</taxon>
        <taxon>Digenea</taxon>
        <taxon>Plagiorchiida</taxon>
        <taxon>Pronocephalata</taxon>
        <taxon>Paramphistomoidea</taxon>
        <taxon>Paramphistomidae</taxon>
        <taxon>Calicophoron</taxon>
    </lineage>
</organism>
<evidence type="ECO:0000256" key="6">
    <source>
        <dbReference type="ARBA" id="ARBA00023163"/>
    </source>
</evidence>
<dbReference type="Pfam" id="PF23869">
    <property type="entry name" value="Beta-prop_WDR75_1st"/>
    <property type="match status" value="1"/>
</dbReference>
<dbReference type="InterPro" id="IPR053826">
    <property type="entry name" value="WDR75"/>
</dbReference>
<evidence type="ECO:0000256" key="1">
    <source>
        <dbReference type="ARBA" id="ARBA00004604"/>
    </source>
</evidence>
<evidence type="ECO:0000313" key="9">
    <source>
        <dbReference type="EMBL" id="CAL5129207.1"/>
    </source>
</evidence>